<keyword evidence="2" id="KW-1185">Reference proteome</keyword>
<protein>
    <submittedName>
        <fullName evidence="1">Uncharacterized protein</fullName>
    </submittedName>
</protein>
<gene>
    <name evidence="1" type="ORF">NDU88_007690</name>
</gene>
<evidence type="ECO:0000313" key="1">
    <source>
        <dbReference type="EMBL" id="KAJ1182502.1"/>
    </source>
</evidence>
<dbReference type="EMBL" id="JANPWB010000006">
    <property type="protein sequence ID" value="KAJ1182502.1"/>
    <property type="molecule type" value="Genomic_DNA"/>
</dbReference>
<sequence>MNVLCMRCSTQGSVHAVPKGRLCARGAVHKAQCMRCRNEGSAHRRVEAGAPSVRKAYCAHLGVRGWHRCPHCRCLRACLSWPPLQPLCLLKTKSPFCASPHGPRLGNCCGRVGKQLLADAIRTEALHVGVSSREVYSDQSRVTSVTT</sequence>
<name>A0AAV7U0U3_PLEWA</name>
<evidence type="ECO:0000313" key="2">
    <source>
        <dbReference type="Proteomes" id="UP001066276"/>
    </source>
</evidence>
<proteinExistence type="predicted"/>
<comment type="caution">
    <text evidence="1">The sequence shown here is derived from an EMBL/GenBank/DDBJ whole genome shotgun (WGS) entry which is preliminary data.</text>
</comment>
<dbReference type="Proteomes" id="UP001066276">
    <property type="component" value="Chromosome 3_2"/>
</dbReference>
<accession>A0AAV7U0U3</accession>
<reference evidence="1" key="1">
    <citation type="journal article" date="2022" name="bioRxiv">
        <title>Sequencing and chromosome-scale assembly of the giantPleurodeles waltlgenome.</title>
        <authorList>
            <person name="Brown T."/>
            <person name="Elewa A."/>
            <person name="Iarovenko S."/>
            <person name="Subramanian E."/>
            <person name="Araus A.J."/>
            <person name="Petzold A."/>
            <person name="Susuki M."/>
            <person name="Suzuki K.-i.T."/>
            <person name="Hayashi T."/>
            <person name="Toyoda A."/>
            <person name="Oliveira C."/>
            <person name="Osipova E."/>
            <person name="Leigh N.D."/>
            <person name="Simon A."/>
            <person name="Yun M.H."/>
        </authorList>
    </citation>
    <scope>NUCLEOTIDE SEQUENCE</scope>
    <source>
        <strain evidence="1">20211129_DDA</strain>
        <tissue evidence="1">Liver</tissue>
    </source>
</reference>
<organism evidence="1 2">
    <name type="scientific">Pleurodeles waltl</name>
    <name type="common">Iberian ribbed newt</name>
    <dbReference type="NCBI Taxonomy" id="8319"/>
    <lineage>
        <taxon>Eukaryota</taxon>
        <taxon>Metazoa</taxon>
        <taxon>Chordata</taxon>
        <taxon>Craniata</taxon>
        <taxon>Vertebrata</taxon>
        <taxon>Euteleostomi</taxon>
        <taxon>Amphibia</taxon>
        <taxon>Batrachia</taxon>
        <taxon>Caudata</taxon>
        <taxon>Salamandroidea</taxon>
        <taxon>Salamandridae</taxon>
        <taxon>Pleurodelinae</taxon>
        <taxon>Pleurodeles</taxon>
    </lineage>
</organism>
<dbReference type="AlphaFoldDB" id="A0AAV7U0U3"/>